<name>A0A0B5AYH3_9BACL</name>
<protein>
    <submittedName>
        <fullName evidence="1">Uncharacterized protein</fullName>
    </submittedName>
</protein>
<keyword evidence="2" id="KW-1185">Reference proteome</keyword>
<evidence type="ECO:0000313" key="1">
    <source>
        <dbReference type="EMBL" id="AJD93717.1"/>
    </source>
</evidence>
<dbReference type="KEGG" id="jeo:JMA_44000"/>
<reference evidence="1 2" key="1">
    <citation type="submission" date="2014-08" db="EMBL/GenBank/DDBJ databases">
        <title>Complete genome of a marine bacteria Jeotgalibacillus malaysiensis.</title>
        <authorList>
            <person name="Yaakop A.S."/>
            <person name="Chan K.-G."/>
            <person name="Goh K.M."/>
        </authorList>
    </citation>
    <scope>NUCLEOTIDE SEQUENCE [LARGE SCALE GENOMIC DNA]</scope>
    <source>
        <strain evidence="1 2">D5</strain>
        <plasmid evidence="2">Plasmid</plasmid>
    </source>
</reference>
<accession>A0A0B5AYH3</accession>
<dbReference type="EMBL" id="CP009417">
    <property type="protein sequence ID" value="AJD93717.1"/>
    <property type="molecule type" value="Genomic_DNA"/>
</dbReference>
<evidence type="ECO:0000313" key="2">
    <source>
        <dbReference type="Proteomes" id="UP000031449"/>
    </source>
</evidence>
<sequence>MKKYRINISKEGTIANDRTGKVIKIYQIEALMDIPGIGVKAGDVGGFVEDESNLSHEGNCWVFPDSIVAMGSFVAGDALVKGGSHVLGGSRVFDRVIVKSASKLYNTLLAKDCYCENSRLISCTFYEGVRTVDSNIVNMTAWTGQFKKANVNSKQSQFWIPKGSACEVVDGTIYHTSKRVAKIEVPFKLKNAKLSGVKTFSLKSPLHIENMRNLGSLHITTLKSHVPGFINELKGKTNMNLMFQKGTITLNDSKVNINGFLPGTYKFENCFIDTYGNIKRKVSCKSELSFYNVKLLEMSSLVRLGKGNMELRDIVLDGDTCHEY</sequence>
<dbReference type="SUPFAM" id="SSF51161">
    <property type="entry name" value="Trimeric LpxA-like enzymes"/>
    <property type="match status" value="1"/>
</dbReference>
<geneLocation type="plasmid" evidence="2"/>
<dbReference type="InterPro" id="IPR011004">
    <property type="entry name" value="Trimer_LpxA-like_sf"/>
</dbReference>
<dbReference type="AlphaFoldDB" id="A0A0B5AYH3"/>
<organism evidence="1 2">
    <name type="scientific">Jeotgalibacillus malaysiensis</name>
    <dbReference type="NCBI Taxonomy" id="1508404"/>
    <lineage>
        <taxon>Bacteria</taxon>
        <taxon>Bacillati</taxon>
        <taxon>Bacillota</taxon>
        <taxon>Bacilli</taxon>
        <taxon>Bacillales</taxon>
        <taxon>Caryophanaceae</taxon>
        <taxon>Jeotgalibacillus</taxon>
    </lineage>
</organism>
<dbReference type="Proteomes" id="UP000031449">
    <property type="component" value="Plasmid unnamed"/>
</dbReference>
<keyword evidence="1" id="KW-0614">Plasmid</keyword>
<proteinExistence type="predicted"/>
<dbReference type="OrthoDB" id="2241963at2"/>
<gene>
    <name evidence="1" type="ORF">JMA_44000</name>
</gene>
<dbReference type="HOGENOM" id="CLU_054933_0_0_9"/>
<dbReference type="BioCyc" id="JESP1508404:G14D9-13723-MONOMER"/>